<dbReference type="EMBL" id="MPUH01000036">
    <property type="protein sequence ID" value="OMJ93828.1"/>
    <property type="molecule type" value="Genomic_DNA"/>
</dbReference>
<dbReference type="SUPFAM" id="SSF48350">
    <property type="entry name" value="GTPase activation domain, GAP"/>
    <property type="match status" value="1"/>
</dbReference>
<dbReference type="AlphaFoldDB" id="A0A1R2CXT5"/>
<evidence type="ECO:0000256" key="2">
    <source>
        <dbReference type="SAM" id="MobiDB-lite"/>
    </source>
</evidence>
<dbReference type="Proteomes" id="UP000187209">
    <property type="component" value="Unassembled WGS sequence"/>
</dbReference>
<evidence type="ECO:0000313" key="4">
    <source>
        <dbReference type="EMBL" id="OMJ93828.1"/>
    </source>
</evidence>
<comment type="caution">
    <text evidence="4">The sequence shown here is derived from an EMBL/GenBank/DDBJ whole genome shotgun (WGS) entry which is preliminary data.</text>
</comment>
<feature type="domain" description="Ras-GAP" evidence="3">
    <location>
        <begin position="340"/>
        <end position="385"/>
    </location>
</feature>
<sequence>MQEGSIRNDVETWLRYITSKFSKQLLDISALQRLISLITNNPEFKDLIASLLIRHLETEVEISAIMMLHVVNIIIYNLRLSCRDNSDADFLGKILDLGLDTMDKNLRRPWKDWPNQLGRTLMEWKQNYKIENRLTKEMQKLIESKEKEDLRLRDVHFTCIECVDELAHFLRDHNTEAISVHLLRVWESSFIISEPLIEPYNKILYSDSNNEGWNDITKITHKYLSFMLASPNTASLIFRNSNADKLGIIPQVFAGMHAATFIESSVGASIRALIGLLKTMDTNAALNSPAFQRCMKEIISFFQYTVENMHSLSPFLCKYLCETCTLITKIKAQEDFWNEINGLLVLRMLAPAVSNPVLAGIVEFADMNAVQLLTYTAKIIQHAWVGKVIEHGDLSSQTWINEIIPKWKNELQHSFYAMINSKKNEPRSIALPKSLLIYDLQGLESKMKGFSWNKCPGLSTISVVKKPEIIHEDEEIEEDIQEEDEVPTPIVMRKLSKGSEKMCKTEEKPIKHEEKATTKHEEKTTKYDEKTKKHDEKPQRTEEKIMKNDEKHFKHDEIEDSTPSMQSLPPVHEFLNPGKTQIIRTAPPDAFRSLNIEIIHEEPLPNPFKHKEPEVSDNPIVEKPKIDMKDFSQRSKGVQCAALFTSSQYAQTEGSQNTSKLVQTESENFTCKSVQTDPEKQRMKIRSRLESTIQIMDQETITELNLNEVYEGYTLLKSKCEELTMYKQQETVRISKINESWANQFYEVKEENARLKEKVKKLEEDLKAFTKTKEEEFTMQTLTKVYSHSKLREDLASKFFIQDENILRKCDPNYYFGLDAGVQSLRTSNENFTFKEEYRSKFTEAIKTFDDFK</sequence>
<protein>
    <recommendedName>
        <fullName evidence="3">Ras-GAP domain-containing protein</fullName>
    </recommendedName>
</protein>
<evidence type="ECO:0000259" key="3">
    <source>
        <dbReference type="PROSITE" id="PS50018"/>
    </source>
</evidence>
<proteinExistence type="predicted"/>
<dbReference type="OrthoDB" id="10466234at2759"/>
<evidence type="ECO:0000256" key="1">
    <source>
        <dbReference type="SAM" id="Coils"/>
    </source>
</evidence>
<dbReference type="Gene3D" id="1.10.506.10">
    <property type="entry name" value="GTPase Activation - p120gap, domain 1"/>
    <property type="match status" value="1"/>
</dbReference>
<keyword evidence="5" id="KW-1185">Reference proteome</keyword>
<gene>
    <name evidence="4" type="ORF">SteCoe_3154</name>
</gene>
<name>A0A1R2CXT5_9CILI</name>
<dbReference type="InterPro" id="IPR008936">
    <property type="entry name" value="Rho_GTPase_activation_prot"/>
</dbReference>
<keyword evidence="1" id="KW-0175">Coiled coil</keyword>
<dbReference type="PROSITE" id="PS50018">
    <property type="entry name" value="RAS_GTPASE_ACTIV_2"/>
    <property type="match status" value="1"/>
</dbReference>
<feature type="coiled-coil region" evidence="1">
    <location>
        <begin position="745"/>
        <end position="772"/>
    </location>
</feature>
<accession>A0A1R2CXT5</accession>
<organism evidence="4 5">
    <name type="scientific">Stentor coeruleus</name>
    <dbReference type="NCBI Taxonomy" id="5963"/>
    <lineage>
        <taxon>Eukaryota</taxon>
        <taxon>Sar</taxon>
        <taxon>Alveolata</taxon>
        <taxon>Ciliophora</taxon>
        <taxon>Postciliodesmatophora</taxon>
        <taxon>Heterotrichea</taxon>
        <taxon>Heterotrichida</taxon>
        <taxon>Stentoridae</taxon>
        <taxon>Stentor</taxon>
    </lineage>
</organism>
<reference evidence="4 5" key="1">
    <citation type="submission" date="2016-11" db="EMBL/GenBank/DDBJ databases">
        <title>The macronuclear genome of Stentor coeruleus: a giant cell with tiny introns.</title>
        <authorList>
            <person name="Slabodnick M."/>
            <person name="Ruby J.G."/>
            <person name="Reiff S.B."/>
            <person name="Swart E.C."/>
            <person name="Gosai S."/>
            <person name="Prabakaran S."/>
            <person name="Witkowska E."/>
            <person name="Larue G.E."/>
            <person name="Fisher S."/>
            <person name="Freeman R.M."/>
            <person name="Gunawardena J."/>
            <person name="Chu W."/>
            <person name="Stover N.A."/>
            <person name="Gregory B.D."/>
            <person name="Nowacki M."/>
            <person name="Derisi J."/>
            <person name="Roy S.W."/>
            <person name="Marshall W.F."/>
            <person name="Sood P."/>
        </authorList>
    </citation>
    <scope>NUCLEOTIDE SEQUENCE [LARGE SCALE GENOMIC DNA]</scope>
    <source>
        <strain evidence="4">WM001</strain>
    </source>
</reference>
<dbReference type="InterPro" id="IPR001936">
    <property type="entry name" value="RasGAP_dom"/>
</dbReference>
<feature type="region of interest" description="Disordered" evidence="2">
    <location>
        <begin position="498"/>
        <end position="540"/>
    </location>
</feature>
<evidence type="ECO:0000313" key="5">
    <source>
        <dbReference type="Proteomes" id="UP000187209"/>
    </source>
</evidence>